<protein>
    <submittedName>
        <fullName evidence="2">Uncharacterized protein</fullName>
    </submittedName>
</protein>
<proteinExistence type="predicted"/>
<reference evidence="3" key="1">
    <citation type="journal article" date="2019" name="Int. J. Syst. Evol. Microbiol.">
        <title>The Global Catalogue of Microorganisms (GCM) 10K type strain sequencing project: providing services to taxonomists for standard genome sequencing and annotation.</title>
        <authorList>
            <consortium name="The Broad Institute Genomics Platform"/>
            <consortium name="The Broad Institute Genome Sequencing Center for Infectious Disease"/>
            <person name="Wu L."/>
            <person name="Ma J."/>
        </authorList>
    </citation>
    <scope>NUCLEOTIDE SEQUENCE [LARGE SCALE GENOMIC DNA]</scope>
    <source>
        <strain evidence="3">JCM 16578</strain>
    </source>
</reference>
<gene>
    <name evidence="2" type="ORF">GCM10022207_63620</name>
</gene>
<evidence type="ECO:0000313" key="3">
    <source>
        <dbReference type="Proteomes" id="UP001501563"/>
    </source>
</evidence>
<dbReference type="Proteomes" id="UP001501563">
    <property type="component" value="Unassembled WGS sequence"/>
</dbReference>
<accession>A0ABP7KXK6</accession>
<evidence type="ECO:0000313" key="2">
    <source>
        <dbReference type="EMBL" id="GAA3887568.1"/>
    </source>
</evidence>
<name>A0ABP7KXK6_9ACTN</name>
<feature type="region of interest" description="Disordered" evidence="1">
    <location>
        <begin position="83"/>
        <end position="117"/>
    </location>
</feature>
<comment type="caution">
    <text evidence="2">The sequence shown here is derived from an EMBL/GenBank/DDBJ whole genome shotgun (WGS) entry which is preliminary data.</text>
</comment>
<dbReference type="EMBL" id="BAAAZA010000023">
    <property type="protein sequence ID" value="GAA3887568.1"/>
    <property type="molecule type" value="Genomic_DNA"/>
</dbReference>
<keyword evidence="3" id="KW-1185">Reference proteome</keyword>
<feature type="compositionally biased region" description="Basic and acidic residues" evidence="1">
    <location>
        <begin position="101"/>
        <end position="117"/>
    </location>
</feature>
<sequence>MCGVSDDVVSGAVARVSAAGLLTVRFAEAGVDARNGAVGLSVGAGMTGAETEGSVPVVRAGRGMVAASSGRCRAERWTVGPDADAVEGKAGSAAWPSGRADAPELEDRDRSGAPRPS</sequence>
<evidence type="ECO:0000256" key="1">
    <source>
        <dbReference type="SAM" id="MobiDB-lite"/>
    </source>
</evidence>
<organism evidence="2 3">
    <name type="scientific">Streptomyces lannensis</name>
    <dbReference type="NCBI Taxonomy" id="766498"/>
    <lineage>
        <taxon>Bacteria</taxon>
        <taxon>Bacillati</taxon>
        <taxon>Actinomycetota</taxon>
        <taxon>Actinomycetes</taxon>
        <taxon>Kitasatosporales</taxon>
        <taxon>Streptomycetaceae</taxon>
        <taxon>Streptomyces</taxon>
    </lineage>
</organism>